<feature type="compositionally biased region" description="Basic and acidic residues" evidence="1">
    <location>
        <begin position="158"/>
        <end position="179"/>
    </location>
</feature>
<protein>
    <submittedName>
        <fullName evidence="2">Uncharacterized protein</fullName>
    </submittedName>
</protein>
<feature type="region of interest" description="Disordered" evidence="1">
    <location>
        <begin position="143"/>
        <end position="201"/>
    </location>
</feature>
<accession>D7FNN6</accession>
<evidence type="ECO:0000313" key="3">
    <source>
        <dbReference type="Proteomes" id="UP000002630"/>
    </source>
</evidence>
<organism evidence="2 3">
    <name type="scientific">Ectocarpus siliculosus</name>
    <name type="common">Brown alga</name>
    <name type="synonym">Conferva siliculosa</name>
    <dbReference type="NCBI Taxonomy" id="2880"/>
    <lineage>
        <taxon>Eukaryota</taxon>
        <taxon>Sar</taxon>
        <taxon>Stramenopiles</taxon>
        <taxon>Ochrophyta</taxon>
        <taxon>PX clade</taxon>
        <taxon>Phaeophyceae</taxon>
        <taxon>Ectocarpales</taxon>
        <taxon>Ectocarpaceae</taxon>
        <taxon>Ectocarpus</taxon>
    </lineage>
</organism>
<name>D7FNN6_ECTSI</name>
<feature type="region of interest" description="Disordered" evidence="1">
    <location>
        <begin position="71"/>
        <end position="109"/>
    </location>
</feature>
<dbReference type="OrthoDB" id="200540at2759"/>
<evidence type="ECO:0000313" key="2">
    <source>
        <dbReference type="EMBL" id="CBJ26047.1"/>
    </source>
</evidence>
<dbReference type="InParanoid" id="D7FNN6"/>
<evidence type="ECO:0000256" key="1">
    <source>
        <dbReference type="SAM" id="MobiDB-lite"/>
    </source>
</evidence>
<keyword evidence="3" id="KW-1185">Reference proteome</keyword>
<reference evidence="2 3" key="1">
    <citation type="journal article" date="2010" name="Nature">
        <title>The Ectocarpus genome and the independent evolution of multicellularity in brown algae.</title>
        <authorList>
            <person name="Cock J.M."/>
            <person name="Sterck L."/>
            <person name="Rouze P."/>
            <person name="Scornet D."/>
            <person name="Allen A.E."/>
            <person name="Amoutzias G."/>
            <person name="Anthouard V."/>
            <person name="Artiguenave F."/>
            <person name="Aury J.M."/>
            <person name="Badger J.H."/>
            <person name="Beszteri B."/>
            <person name="Billiau K."/>
            <person name="Bonnet E."/>
            <person name="Bothwell J.H."/>
            <person name="Bowler C."/>
            <person name="Boyen C."/>
            <person name="Brownlee C."/>
            <person name="Carrano C.J."/>
            <person name="Charrier B."/>
            <person name="Cho G.Y."/>
            <person name="Coelho S.M."/>
            <person name="Collen J."/>
            <person name="Corre E."/>
            <person name="Da Silva C."/>
            <person name="Delage L."/>
            <person name="Delaroque N."/>
            <person name="Dittami S.M."/>
            <person name="Doulbeau S."/>
            <person name="Elias M."/>
            <person name="Farnham G."/>
            <person name="Gachon C.M."/>
            <person name="Gschloessl B."/>
            <person name="Heesch S."/>
            <person name="Jabbari K."/>
            <person name="Jubin C."/>
            <person name="Kawai H."/>
            <person name="Kimura K."/>
            <person name="Kloareg B."/>
            <person name="Kupper F.C."/>
            <person name="Lang D."/>
            <person name="Le Bail A."/>
            <person name="Leblanc C."/>
            <person name="Lerouge P."/>
            <person name="Lohr M."/>
            <person name="Lopez P.J."/>
            <person name="Martens C."/>
            <person name="Maumus F."/>
            <person name="Michel G."/>
            <person name="Miranda-Saavedra D."/>
            <person name="Morales J."/>
            <person name="Moreau H."/>
            <person name="Motomura T."/>
            <person name="Nagasato C."/>
            <person name="Napoli C.A."/>
            <person name="Nelson D.R."/>
            <person name="Nyvall-Collen P."/>
            <person name="Peters A.F."/>
            <person name="Pommier C."/>
            <person name="Potin P."/>
            <person name="Poulain J."/>
            <person name="Quesneville H."/>
            <person name="Read B."/>
            <person name="Rensing S.A."/>
            <person name="Ritter A."/>
            <person name="Rousvoal S."/>
            <person name="Samanta M."/>
            <person name="Samson G."/>
            <person name="Schroeder D.C."/>
            <person name="Segurens B."/>
            <person name="Strittmatter M."/>
            <person name="Tonon T."/>
            <person name="Tregear J.W."/>
            <person name="Valentin K."/>
            <person name="von Dassow P."/>
            <person name="Yamagishi T."/>
            <person name="Van de Peer Y."/>
            <person name="Wincker P."/>
        </authorList>
    </citation>
    <scope>NUCLEOTIDE SEQUENCE [LARGE SCALE GENOMIC DNA]</scope>
    <source>
        <strain evidence="3">Ec32 / CCAP1310/4</strain>
    </source>
</reference>
<feature type="compositionally biased region" description="Polar residues" evidence="1">
    <location>
        <begin position="187"/>
        <end position="199"/>
    </location>
</feature>
<feature type="compositionally biased region" description="Low complexity" evidence="1">
    <location>
        <begin position="75"/>
        <end position="100"/>
    </location>
</feature>
<sequence>MRRCRELGHLRRWSSIVVPKSAGRTYSEYAPAAPSPNDLKAPLPEKFSVGKNLKLKAVLFQYDLLAGSNHERKSITASSSPSSRSSSSSIPGAPASPSTSFDPLTPSGENLVDEITGVLGKGRGDRLQELGRALIADLKDKMGASVTSSSAPTPPAKQQREQRPRVSQDSDPKAKYMEKLRKKTGAGSISASPAATAGSQPGGDADLFAARNLVSSTEAANLHSAWMLRQGAGDLLTYLAARSLRLGVIAGPQTSPREFESFVRQLRQQSIRVTTAVSPEDLELDGVEAGVVRASRELGMGEGRRGGADVLLVGSSNPLLSAATEANMFTARYYPPNSRREGVIQTFVVRDIDEVRTVVEQVNGVSYRS</sequence>
<gene>
    <name evidence="2" type="ORF">Esi_0018_0142</name>
</gene>
<dbReference type="OMA" id="YTCRVRP"/>
<dbReference type="AlphaFoldDB" id="D7FNN6"/>
<proteinExistence type="predicted"/>
<dbReference type="EMBL" id="FN649727">
    <property type="protein sequence ID" value="CBJ26047.1"/>
    <property type="molecule type" value="Genomic_DNA"/>
</dbReference>
<dbReference type="EMBL" id="FN648291">
    <property type="protein sequence ID" value="CBJ26047.1"/>
    <property type="molecule type" value="Genomic_DNA"/>
</dbReference>
<dbReference type="Proteomes" id="UP000002630">
    <property type="component" value="Linkage Group LG02"/>
</dbReference>